<reference evidence="11" key="2">
    <citation type="journal article" date="2021" name="Genome Biol. Evol.">
        <title>Developing a high-quality reference genome for a parasitic bivalve with doubly uniparental inheritance (Bivalvia: Unionida).</title>
        <authorList>
            <person name="Smith C.H."/>
        </authorList>
    </citation>
    <scope>NUCLEOTIDE SEQUENCE</scope>
    <source>
        <strain evidence="11">CHS0354</strain>
        <tissue evidence="11">Mantle</tissue>
    </source>
</reference>
<feature type="domain" description="CSC1/OSCA1-like N-terminal transmembrane" evidence="9">
    <location>
        <begin position="106"/>
        <end position="222"/>
    </location>
</feature>
<evidence type="ECO:0000259" key="9">
    <source>
        <dbReference type="Pfam" id="PF13967"/>
    </source>
</evidence>
<dbReference type="GO" id="GO:0005886">
    <property type="term" value="C:plasma membrane"/>
    <property type="evidence" value="ECO:0007669"/>
    <property type="project" value="TreeGrafter"/>
</dbReference>
<dbReference type="PANTHER" id="PTHR13018">
    <property type="entry name" value="PROBABLE MEMBRANE PROTEIN DUF221-RELATED"/>
    <property type="match status" value="1"/>
</dbReference>
<dbReference type="PANTHER" id="PTHR13018:SF5">
    <property type="entry name" value="RE44586P"/>
    <property type="match status" value="1"/>
</dbReference>
<accession>A0AAE0RNM5</accession>
<dbReference type="InterPro" id="IPR027815">
    <property type="entry name" value="CSC1/OSCA1-like_cyt"/>
</dbReference>
<evidence type="ECO:0000256" key="1">
    <source>
        <dbReference type="ARBA" id="ARBA00004141"/>
    </source>
</evidence>
<feature type="transmembrane region" description="Helical" evidence="7">
    <location>
        <begin position="427"/>
        <end position="455"/>
    </location>
</feature>
<feature type="transmembrane region" description="Helical" evidence="7">
    <location>
        <begin position="615"/>
        <end position="641"/>
    </location>
</feature>
<feature type="transmembrane region" description="Helical" evidence="7">
    <location>
        <begin position="699"/>
        <end position="723"/>
    </location>
</feature>
<dbReference type="Pfam" id="PF14703">
    <property type="entry name" value="PHM7_cyt"/>
    <property type="match status" value="1"/>
</dbReference>
<organism evidence="11 12">
    <name type="scientific">Potamilus streckersoni</name>
    <dbReference type="NCBI Taxonomy" id="2493646"/>
    <lineage>
        <taxon>Eukaryota</taxon>
        <taxon>Metazoa</taxon>
        <taxon>Spiralia</taxon>
        <taxon>Lophotrochozoa</taxon>
        <taxon>Mollusca</taxon>
        <taxon>Bivalvia</taxon>
        <taxon>Autobranchia</taxon>
        <taxon>Heteroconchia</taxon>
        <taxon>Palaeoheterodonta</taxon>
        <taxon>Unionida</taxon>
        <taxon>Unionoidea</taxon>
        <taxon>Unionidae</taxon>
        <taxon>Ambleminae</taxon>
        <taxon>Lampsilini</taxon>
        <taxon>Potamilus</taxon>
    </lineage>
</organism>
<feature type="transmembrane region" description="Helical" evidence="7">
    <location>
        <begin position="467"/>
        <end position="492"/>
    </location>
</feature>
<feature type="transmembrane region" description="Helical" evidence="7">
    <location>
        <begin position="513"/>
        <end position="539"/>
    </location>
</feature>
<keyword evidence="6 7" id="KW-0472">Membrane</keyword>
<evidence type="ECO:0000256" key="7">
    <source>
        <dbReference type="SAM" id="Phobius"/>
    </source>
</evidence>
<name>A0AAE0RNM5_9BIVA</name>
<dbReference type="AlphaFoldDB" id="A0AAE0RNM5"/>
<keyword evidence="3" id="KW-0813">Transport</keyword>
<dbReference type="Pfam" id="PF02714">
    <property type="entry name" value="RSN1_7TM"/>
    <property type="match status" value="1"/>
</dbReference>
<reference evidence="11" key="1">
    <citation type="journal article" date="2021" name="Genome Biol. Evol.">
        <title>A High-Quality Reference Genome for a Parasitic Bivalve with Doubly Uniparental Inheritance (Bivalvia: Unionida).</title>
        <authorList>
            <person name="Smith C.H."/>
        </authorList>
    </citation>
    <scope>NUCLEOTIDE SEQUENCE</scope>
    <source>
        <strain evidence="11">CHS0354</strain>
    </source>
</reference>
<evidence type="ECO:0008006" key="13">
    <source>
        <dbReference type="Google" id="ProtNLM"/>
    </source>
</evidence>
<reference evidence="11" key="3">
    <citation type="submission" date="2023-05" db="EMBL/GenBank/DDBJ databases">
        <authorList>
            <person name="Smith C.H."/>
        </authorList>
    </citation>
    <scope>NUCLEOTIDE SEQUENCE</scope>
    <source>
        <strain evidence="11">CHS0354</strain>
        <tissue evidence="11">Mantle</tissue>
    </source>
</reference>
<evidence type="ECO:0000259" key="10">
    <source>
        <dbReference type="Pfam" id="PF14703"/>
    </source>
</evidence>
<keyword evidence="4 7" id="KW-0812">Transmembrane</keyword>
<evidence type="ECO:0000313" key="11">
    <source>
        <dbReference type="EMBL" id="KAK3576759.1"/>
    </source>
</evidence>
<dbReference type="EMBL" id="JAEAOA010000897">
    <property type="protein sequence ID" value="KAK3576759.1"/>
    <property type="molecule type" value="Genomic_DNA"/>
</dbReference>
<dbReference type="InterPro" id="IPR045122">
    <property type="entry name" value="Csc1-like"/>
</dbReference>
<proteinExistence type="inferred from homology"/>
<comment type="caution">
    <text evidence="11">The sequence shown here is derived from an EMBL/GenBank/DDBJ whole genome shotgun (WGS) entry which is preliminary data.</text>
</comment>
<evidence type="ECO:0000259" key="8">
    <source>
        <dbReference type="Pfam" id="PF02714"/>
    </source>
</evidence>
<dbReference type="GO" id="GO:0005227">
    <property type="term" value="F:calcium-activated cation channel activity"/>
    <property type="evidence" value="ECO:0007669"/>
    <property type="project" value="InterPro"/>
</dbReference>
<evidence type="ECO:0000256" key="2">
    <source>
        <dbReference type="ARBA" id="ARBA00007779"/>
    </source>
</evidence>
<feature type="domain" description="CSC1/OSCA1-like 7TM region" evidence="8">
    <location>
        <begin position="430"/>
        <end position="685"/>
    </location>
</feature>
<feature type="transmembrane region" description="Helical" evidence="7">
    <location>
        <begin position="41"/>
        <end position="62"/>
    </location>
</feature>
<evidence type="ECO:0000256" key="6">
    <source>
        <dbReference type="ARBA" id="ARBA00023136"/>
    </source>
</evidence>
<feature type="domain" description="CSC1/OSCA1-like cytosolic" evidence="10">
    <location>
        <begin position="239"/>
        <end position="418"/>
    </location>
</feature>
<dbReference type="InterPro" id="IPR003864">
    <property type="entry name" value="CSC1/OSCA1-like_7TM"/>
</dbReference>
<comment type="similarity">
    <text evidence="2">Belongs to the CSC1 (TC 1.A.17) family.</text>
</comment>
<feature type="transmembrane region" description="Helical" evidence="7">
    <location>
        <begin position="203"/>
        <end position="222"/>
    </location>
</feature>
<evidence type="ECO:0000256" key="4">
    <source>
        <dbReference type="ARBA" id="ARBA00022692"/>
    </source>
</evidence>
<keyword evidence="5 7" id="KW-1133">Transmembrane helix</keyword>
<dbReference type="Proteomes" id="UP001195483">
    <property type="component" value="Unassembled WGS sequence"/>
</dbReference>
<dbReference type="Pfam" id="PF13967">
    <property type="entry name" value="RSN1_TM"/>
    <property type="match status" value="1"/>
</dbReference>
<gene>
    <name evidence="11" type="ORF">CHS0354_014572</name>
</gene>
<protein>
    <recommendedName>
        <fullName evidence="13">CSC1-like protein 2</fullName>
    </recommendedName>
</protein>
<comment type="subcellular location">
    <subcellularLocation>
        <location evidence="1">Membrane</location>
        <topology evidence="1">Multi-pass membrane protein</topology>
    </subcellularLocation>
</comment>
<keyword evidence="12" id="KW-1185">Reference proteome</keyword>
<feature type="transmembrane region" description="Helical" evidence="7">
    <location>
        <begin position="158"/>
        <end position="178"/>
    </location>
</feature>
<feature type="transmembrane region" description="Helical" evidence="7">
    <location>
        <begin position="670"/>
        <end position="693"/>
    </location>
</feature>
<evidence type="ECO:0000256" key="5">
    <source>
        <dbReference type="ARBA" id="ARBA00022989"/>
    </source>
</evidence>
<feature type="transmembrane region" description="Helical" evidence="7">
    <location>
        <begin position="545"/>
        <end position="564"/>
    </location>
</feature>
<sequence length="795" mass="90844">MTDTTASVPVSINPSVEETCGVIYLNNNSQPHLFEDEYAGIPTNLTINSCTWVLLLILFTMLRKLAWDYGRIALVSRQEEKHAVLSHESRYNVWTSLFYGDSDKNKLHGSSESLDTHISQHDKGIFSWFTTFVKVKDADILKKCGQDAIHYLSFQRYLLLYTLIICILSCSIIIPVNFTGENQGSALQFGHTTMANLDAESQLLWVHIGLGAVYLLTAVFLMRHFAANLHFEEDEQVTRTLMISNIPKEKCFKNLIMQHFQEAYPEIVIEDVQFAYDISTLIQLDNKRQTAMEARINSEMELKKTGHRPTLRPQMCGQILCCGDHCGCREVDAINYYSDEEEKYKQLCEKEKVNAYREVLGIAFITFENDVMAERVRADFHATCKVAHNPQPSSIHTDLNVIEWVVKFAPSPDNIYWDKLSSHRTSWWARAICINMSLVILLFFLTTPSIIITLLDKINYKEKLHSAVLIQFAPTLLLWTFTALLPSVIYYSDQYIGHWTRTAEHHSVMRKTYVFLMLMVLILPSLGLTSAKALLQLFLDENRTFRWNCIFLADNGAFFVNYIITSAFIGSGLELLRFSELFIYALKLSLAKSSAERVAVKKQVLWEFQFGNQYAWMLCVFAVIVAYSISCPLIVPFGLVYMTLKHLVDRYNIYFAYKPSYISRNIHSTAVNYVIIAAIFLQCNLVFFTFLRAEEVNTIFLVATSVLFLTLLVFFGRVCFGWFKNIGPLRYTQFTGQMRSEEPDSKPFVADVLLDKSSTAQNSSTTASRQAAVHNYGAIGESGRVDSDYVTAEIH</sequence>
<evidence type="ECO:0000313" key="12">
    <source>
        <dbReference type="Proteomes" id="UP001195483"/>
    </source>
</evidence>
<dbReference type="InterPro" id="IPR032880">
    <property type="entry name" value="CSC1/OSCA1-like_N"/>
</dbReference>
<evidence type="ECO:0000256" key="3">
    <source>
        <dbReference type="ARBA" id="ARBA00022448"/>
    </source>
</evidence>